<reference evidence="7 8" key="1">
    <citation type="submission" date="2024-07" db="EMBL/GenBank/DDBJ databases">
        <title>Section-level genome sequencing and comparative genomics of Aspergillus sections Usti and Cavernicolus.</title>
        <authorList>
            <consortium name="Lawrence Berkeley National Laboratory"/>
            <person name="Nybo J.L."/>
            <person name="Vesth T.C."/>
            <person name="Theobald S."/>
            <person name="Frisvad J.C."/>
            <person name="Larsen T.O."/>
            <person name="Kjaerboelling I."/>
            <person name="Rothschild-Mancinelli K."/>
            <person name="Lyhne E.K."/>
            <person name="Kogle M.E."/>
            <person name="Barry K."/>
            <person name="Clum A."/>
            <person name="Na H."/>
            <person name="Ledsgaard L."/>
            <person name="Lin J."/>
            <person name="Lipzen A."/>
            <person name="Kuo A."/>
            <person name="Riley R."/>
            <person name="Mondo S."/>
            <person name="Labutti K."/>
            <person name="Haridas S."/>
            <person name="Pangalinan J."/>
            <person name="Salamov A.A."/>
            <person name="Simmons B.A."/>
            <person name="Magnuson J.K."/>
            <person name="Chen J."/>
            <person name="Drula E."/>
            <person name="Henrissat B."/>
            <person name="Wiebenga A."/>
            <person name="Lubbers R.J."/>
            <person name="Gomes A.C."/>
            <person name="Makela M.R."/>
            <person name="Stajich J."/>
            <person name="Grigoriev I.V."/>
            <person name="Mortensen U.H."/>
            <person name="De Vries R.P."/>
            <person name="Baker S.E."/>
            <person name="Andersen M.R."/>
        </authorList>
    </citation>
    <scope>NUCLEOTIDE SEQUENCE [LARGE SCALE GENOMIC DNA]</scope>
    <source>
        <strain evidence="7 8">CBS 123904</strain>
    </source>
</reference>
<evidence type="ECO:0000313" key="8">
    <source>
        <dbReference type="Proteomes" id="UP001610446"/>
    </source>
</evidence>
<dbReference type="InterPro" id="IPR036866">
    <property type="entry name" value="RibonucZ/Hydroxyglut_hydro"/>
</dbReference>
<dbReference type="Gene3D" id="3.60.15.10">
    <property type="entry name" value="Ribonuclease Z/Hydroxyacylglutathione hydrolase-like"/>
    <property type="match status" value="1"/>
</dbReference>
<accession>A0ABR4JJV0</accession>
<evidence type="ECO:0000256" key="5">
    <source>
        <dbReference type="ARBA" id="ARBA00022833"/>
    </source>
</evidence>
<evidence type="ECO:0000256" key="2">
    <source>
        <dbReference type="ARBA" id="ARBA00007749"/>
    </source>
</evidence>
<evidence type="ECO:0000256" key="3">
    <source>
        <dbReference type="ARBA" id="ARBA00022723"/>
    </source>
</evidence>
<comment type="cofactor">
    <cofactor evidence="1">
        <name>Zn(2+)</name>
        <dbReference type="ChEBI" id="CHEBI:29105"/>
    </cofactor>
</comment>
<sequence>MCDSLPAPFPGETYVTVSPINGGEITLPERSFVFPSADSAVTVPSLSFLITHPATRGETKHRLILFDLGLRARLRDYMKEQQAHLGSRRPYVLGPGVAQSLRQGGLDPGDIDTVILSHVHYDHHGDPADFRNAHFFVGAGSLSLLRHGLGIRASHQFFDPDLFRDSSPVTEFPLPGTTPWKGLGPFQAVLDFFGDGSLYVVDAPGHLPGHINLLCRVGAAKWVYLGGDSCHDLRLLSGERKIATWVDDYGHPGCIHVDREGAEETISRIRRLQQLKGGEVEVVMAHDVEWWNQNKHRAVGSRTGKPTTG</sequence>
<evidence type="ECO:0000259" key="6">
    <source>
        <dbReference type="SMART" id="SM00849"/>
    </source>
</evidence>
<dbReference type="InterPro" id="IPR051013">
    <property type="entry name" value="MBL_superfamily_lactonases"/>
</dbReference>
<comment type="caution">
    <text evidence="7">The sequence shown here is derived from an EMBL/GenBank/DDBJ whole genome shotgun (WGS) entry which is preliminary data.</text>
</comment>
<dbReference type="InterPro" id="IPR001279">
    <property type="entry name" value="Metallo-B-lactamas"/>
</dbReference>
<dbReference type="PANTHER" id="PTHR42978">
    <property type="entry name" value="QUORUM-QUENCHING LACTONASE YTNP-RELATED-RELATED"/>
    <property type="match status" value="1"/>
</dbReference>
<keyword evidence="4" id="KW-0378">Hydrolase</keyword>
<evidence type="ECO:0000256" key="4">
    <source>
        <dbReference type="ARBA" id="ARBA00022801"/>
    </source>
</evidence>
<dbReference type="PANTHER" id="PTHR42978:SF2">
    <property type="entry name" value="102 KBASES UNSTABLE REGION: FROM 1 TO 119443"/>
    <property type="match status" value="1"/>
</dbReference>
<dbReference type="SMART" id="SM00849">
    <property type="entry name" value="Lactamase_B"/>
    <property type="match status" value="1"/>
</dbReference>
<dbReference type="EMBL" id="JBFXLU010000133">
    <property type="protein sequence ID" value="KAL2839397.1"/>
    <property type="molecule type" value="Genomic_DNA"/>
</dbReference>
<keyword evidence="3" id="KW-0479">Metal-binding</keyword>
<dbReference type="CDD" id="cd07730">
    <property type="entry name" value="metallo-hydrolase-like_MBL-fold"/>
    <property type="match status" value="1"/>
</dbReference>
<comment type="similarity">
    <text evidence="2">Belongs to the metallo-beta-lactamase superfamily.</text>
</comment>
<dbReference type="Proteomes" id="UP001610446">
    <property type="component" value="Unassembled WGS sequence"/>
</dbReference>
<feature type="domain" description="Metallo-beta-lactamase" evidence="6">
    <location>
        <begin position="44"/>
        <end position="286"/>
    </location>
</feature>
<gene>
    <name evidence="7" type="ORF">BJY01DRAFT_250493</name>
</gene>
<protein>
    <submittedName>
        <fullName evidence="7">Beta-lactamase-like protein</fullName>
    </submittedName>
</protein>
<name>A0ABR4JJV0_9EURO</name>
<dbReference type="SUPFAM" id="SSF56281">
    <property type="entry name" value="Metallo-hydrolase/oxidoreductase"/>
    <property type="match status" value="1"/>
</dbReference>
<evidence type="ECO:0000256" key="1">
    <source>
        <dbReference type="ARBA" id="ARBA00001947"/>
    </source>
</evidence>
<evidence type="ECO:0000313" key="7">
    <source>
        <dbReference type="EMBL" id="KAL2839397.1"/>
    </source>
</evidence>
<keyword evidence="5" id="KW-0862">Zinc</keyword>
<keyword evidence="8" id="KW-1185">Reference proteome</keyword>
<dbReference type="Pfam" id="PF00753">
    <property type="entry name" value="Lactamase_B"/>
    <property type="match status" value="1"/>
</dbReference>
<proteinExistence type="inferred from homology"/>
<organism evidence="7 8">
    <name type="scientific">Aspergillus pseudoustus</name>
    <dbReference type="NCBI Taxonomy" id="1810923"/>
    <lineage>
        <taxon>Eukaryota</taxon>
        <taxon>Fungi</taxon>
        <taxon>Dikarya</taxon>
        <taxon>Ascomycota</taxon>
        <taxon>Pezizomycotina</taxon>
        <taxon>Eurotiomycetes</taxon>
        <taxon>Eurotiomycetidae</taxon>
        <taxon>Eurotiales</taxon>
        <taxon>Aspergillaceae</taxon>
        <taxon>Aspergillus</taxon>
        <taxon>Aspergillus subgen. Nidulantes</taxon>
    </lineage>
</organism>